<gene>
    <name evidence="1" type="ORF">GUITHDRAFT_119016</name>
</gene>
<dbReference type="GeneID" id="17291540"/>
<reference evidence="2" key="3">
    <citation type="submission" date="2015-06" db="UniProtKB">
        <authorList>
            <consortium name="EnsemblProtists"/>
        </authorList>
    </citation>
    <scope>IDENTIFICATION</scope>
</reference>
<dbReference type="EMBL" id="JH993102">
    <property type="protein sequence ID" value="EKX34833.1"/>
    <property type="molecule type" value="Genomic_DNA"/>
</dbReference>
<accession>L1IF41</accession>
<dbReference type="KEGG" id="gtt:GUITHDRAFT_119016"/>
<keyword evidence="3" id="KW-1185">Reference proteome</keyword>
<evidence type="ECO:0000313" key="2">
    <source>
        <dbReference type="EnsemblProtists" id="EKX34833"/>
    </source>
</evidence>
<organism evidence="1">
    <name type="scientific">Guillardia theta (strain CCMP2712)</name>
    <name type="common">Cryptophyte</name>
    <dbReference type="NCBI Taxonomy" id="905079"/>
    <lineage>
        <taxon>Eukaryota</taxon>
        <taxon>Cryptophyceae</taxon>
        <taxon>Pyrenomonadales</taxon>
        <taxon>Geminigeraceae</taxon>
        <taxon>Guillardia</taxon>
    </lineage>
</organism>
<evidence type="ECO:0000313" key="3">
    <source>
        <dbReference type="Proteomes" id="UP000011087"/>
    </source>
</evidence>
<sequence>MSGSAQVASSVDLRTRWGAFESAWGKHRDMAGLFSRGGLPSNTASKLNREGVAASCTPAVQVLEPESPFALYGVTIKACGERRPSLQVAGRASSVLKTNSFVSGSLLEQDAADVMGSYGELGKAWRYASRAIQAQSPEASVVLSFCCDKAATVGTSTRFASVQVHKGVWSIPEGCEQGSLRVRRSTVSLDGTVLAETVNVSMRKHPEMPISSVTLTTTMLAPDAPSAVLSHAANPRLQQAVREETPVQCHLVLGLPQPIACYGVPGDIVEGAPGCPVQQGIAGLVGLKTQCRLSGQGFGQGPAEGILTLLNRELGNVSSTFGICNEDQLKAAVFNGSGMDVVVVSSLTCLPV</sequence>
<proteinExistence type="predicted"/>
<dbReference type="RefSeq" id="XP_005821813.1">
    <property type="nucleotide sequence ID" value="XM_005821756.1"/>
</dbReference>
<dbReference type="PaxDb" id="55529-EKX34833"/>
<dbReference type="HOGENOM" id="CLU_788570_0_0_1"/>
<reference evidence="1 3" key="1">
    <citation type="journal article" date="2012" name="Nature">
        <title>Algal genomes reveal evolutionary mosaicism and the fate of nucleomorphs.</title>
        <authorList>
            <consortium name="DOE Joint Genome Institute"/>
            <person name="Curtis B.A."/>
            <person name="Tanifuji G."/>
            <person name="Burki F."/>
            <person name="Gruber A."/>
            <person name="Irimia M."/>
            <person name="Maruyama S."/>
            <person name="Arias M.C."/>
            <person name="Ball S.G."/>
            <person name="Gile G.H."/>
            <person name="Hirakawa Y."/>
            <person name="Hopkins J.F."/>
            <person name="Kuo A."/>
            <person name="Rensing S.A."/>
            <person name="Schmutz J."/>
            <person name="Symeonidi A."/>
            <person name="Elias M."/>
            <person name="Eveleigh R.J."/>
            <person name="Herman E.K."/>
            <person name="Klute M.J."/>
            <person name="Nakayama T."/>
            <person name="Obornik M."/>
            <person name="Reyes-Prieto A."/>
            <person name="Armbrust E.V."/>
            <person name="Aves S.J."/>
            <person name="Beiko R.G."/>
            <person name="Coutinho P."/>
            <person name="Dacks J.B."/>
            <person name="Durnford D.G."/>
            <person name="Fast N.M."/>
            <person name="Green B.R."/>
            <person name="Grisdale C.J."/>
            <person name="Hempel F."/>
            <person name="Henrissat B."/>
            <person name="Hoppner M.P."/>
            <person name="Ishida K."/>
            <person name="Kim E."/>
            <person name="Koreny L."/>
            <person name="Kroth P.G."/>
            <person name="Liu Y."/>
            <person name="Malik S.B."/>
            <person name="Maier U.G."/>
            <person name="McRose D."/>
            <person name="Mock T."/>
            <person name="Neilson J.A."/>
            <person name="Onodera N.T."/>
            <person name="Poole A.M."/>
            <person name="Pritham E.J."/>
            <person name="Richards T.A."/>
            <person name="Rocap G."/>
            <person name="Roy S.W."/>
            <person name="Sarai C."/>
            <person name="Schaack S."/>
            <person name="Shirato S."/>
            <person name="Slamovits C.H."/>
            <person name="Spencer D.F."/>
            <person name="Suzuki S."/>
            <person name="Worden A.Z."/>
            <person name="Zauner S."/>
            <person name="Barry K."/>
            <person name="Bell C."/>
            <person name="Bharti A.K."/>
            <person name="Crow J.A."/>
            <person name="Grimwood J."/>
            <person name="Kramer R."/>
            <person name="Lindquist E."/>
            <person name="Lucas S."/>
            <person name="Salamov A."/>
            <person name="McFadden G.I."/>
            <person name="Lane C.E."/>
            <person name="Keeling P.J."/>
            <person name="Gray M.W."/>
            <person name="Grigoriev I.V."/>
            <person name="Archibald J.M."/>
        </authorList>
    </citation>
    <scope>NUCLEOTIDE SEQUENCE</scope>
    <source>
        <strain evidence="1 3">CCMP2712</strain>
    </source>
</reference>
<dbReference type="EnsemblProtists" id="EKX34833">
    <property type="protein sequence ID" value="EKX34833"/>
    <property type="gene ID" value="GUITHDRAFT_119016"/>
</dbReference>
<name>L1IF41_GUITC</name>
<protein>
    <submittedName>
        <fullName evidence="1 2">Uncharacterized protein</fullName>
    </submittedName>
</protein>
<reference evidence="3" key="2">
    <citation type="submission" date="2012-11" db="EMBL/GenBank/DDBJ databases">
        <authorList>
            <person name="Kuo A."/>
            <person name="Curtis B.A."/>
            <person name="Tanifuji G."/>
            <person name="Burki F."/>
            <person name="Gruber A."/>
            <person name="Irimia M."/>
            <person name="Maruyama S."/>
            <person name="Arias M.C."/>
            <person name="Ball S.G."/>
            <person name="Gile G.H."/>
            <person name="Hirakawa Y."/>
            <person name="Hopkins J.F."/>
            <person name="Rensing S.A."/>
            <person name="Schmutz J."/>
            <person name="Symeonidi A."/>
            <person name="Elias M."/>
            <person name="Eveleigh R.J."/>
            <person name="Herman E.K."/>
            <person name="Klute M.J."/>
            <person name="Nakayama T."/>
            <person name="Obornik M."/>
            <person name="Reyes-Prieto A."/>
            <person name="Armbrust E.V."/>
            <person name="Aves S.J."/>
            <person name="Beiko R.G."/>
            <person name="Coutinho P."/>
            <person name="Dacks J.B."/>
            <person name="Durnford D.G."/>
            <person name="Fast N.M."/>
            <person name="Green B.R."/>
            <person name="Grisdale C."/>
            <person name="Hempe F."/>
            <person name="Henrissat B."/>
            <person name="Hoppner M.P."/>
            <person name="Ishida K.-I."/>
            <person name="Kim E."/>
            <person name="Koreny L."/>
            <person name="Kroth P.G."/>
            <person name="Liu Y."/>
            <person name="Malik S.-B."/>
            <person name="Maier U.G."/>
            <person name="McRose D."/>
            <person name="Mock T."/>
            <person name="Neilson J.A."/>
            <person name="Onodera N.T."/>
            <person name="Poole A.M."/>
            <person name="Pritham E.J."/>
            <person name="Richards T.A."/>
            <person name="Rocap G."/>
            <person name="Roy S.W."/>
            <person name="Sarai C."/>
            <person name="Schaack S."/>
            <person name="Shirato S."/>
            <person name="Slamovits C.H."/>
            <person name="Spencer D.F."/>
            <person name="Suzuki S."/>
            <person name="Worden A.Z."/>
            <person name="Zauner S."/>
            <person name="Barry K."/>
            <person name="Bell C."/>
            <person name="Bharti A.K."/>
            <person name="Crow J.A."/>
            <person name="Grimwood J."/>
            <person name="Kramer R."/>
            <person name="Lindquist E."/>
            <person name="Lucas S."/>
            <person name="Salamov A."/>
            <person name="McFadden G.I."/>
            <person name="Lane C.E."/>
            <person name="Keeling P.J."/>
            <person name="Gray M.W."/>
            <person name="Grigoriev I.V."/>
            <person name="Archibald J.M."/>
        </authorList>
    </citation>
    <scope>NUCLEOTIDE SEQUENCE</scope>
    <source>
        <strain evidence="3">CCMP2712</strain>
    </source>
</reference>
<dbReference type="Proteomes" id="UP000011087">
    <property type="component" value="Unassembled WGS sequence"/>
</dbReference>
<dbReference type="AlphaFoldDB" id="L1IF41"/>
<evidence type="ECO:0000313" key="1">
    <source>
        <dbReference type="EMBL" id="EKX34833.1"/>
    </source>
</evidence>